<dbReference type="CDD" id="cd00090">
    <property type="entry name" value="HTH_ARSR"/>
    <property type="match status" value="1"/>
</dbReference>
<reference evidence="22 23" key="4">
    <citation type="journal article" date="2018" name="Proc. Natl. Acad. Sci. U.S.A.">
        <title>Nonmutational mechanism of inheritance in the Archaeon Sulfolobus solfataricus.</title>
        <authorList>
            <person name="Payne S."/>
            <person name="McCarthy S."/>
            <person name="Johnson T."/>
            <person name="North E."/>
            <person name="Blum P."/>
        </authorList>
    </citation>
    <scope>NUCLEOTIDE SEQUENCE [LARGE SCALE GENOMIC DNA]</scope>
    <source>
        <strain evidence="10 22">SARC-H</strain>
        <strain evidence="11 26">SARC-I</strain>
        <strain evidence="13 27">SARC-N</strain>
        <strain evidence="14 28">SARC-O</strain>
        <strain evidence="15 23">SUL120</strain>
        <strain evidence="9 24">SULG</strain>
        <strain evidence="12 25">SULM</strain>
    </source>
</reference>
<dbReference type="InterPro" id="IPR000485">
    <property type="entry name" value="AsnC-type_HTH_dom"/>
</dbReference>
<dbReference type="InterPro" id="IPR019887">
    <property type="entry name" value="Tscrpt_reg_AsnC/Lrp_C"/>
</dbReference>
<dbReference type="EMBL" id="CP050869">
    <property type="protein sequence ID" value="QPG50472.1"/>
    <property type="molecule type" value="Genomic_DNA"/>
</dbReference>
<dbReference type="Proteomes" id="UP000033106">
    <property type="component" value="Chromosome"/>
</dbReference>
<dbReference type="SMR" id="A0A0E3K8K6"/>
<dbReference type="Proteomes" id="UP000269431">
    <property type="component" value="Chromosome"/>
</dbReference>
<reference evidence="17" key="2">
    <citation type="submission" date="2016-04" db="EMBL/GenBank/DDBJ databases">
        <authorList>
            <person name="Evans L.H."/>
            <person name="Alamgir A."/>
            <person name="Owens N."/>
            <person name="Weber N.D."/>
            <person name="Virtaneva K."/>
            <person name="Barbian K."/>
            <person name="Babar A."/>
            <person name="Rosenke K."/>
        </authorList>
    </citation>
    <scope>NUCLEOTIDE SEQUENCE</scope>
    <source>
        <strain evidence="17">P1</strain>
    </source>
</reference>
<dbReference type="EMBL" id="CP033240">
    <property type="protein sequence ID" value="AZF81030.1"/>
    <property type="molecule type" value="Genomic_DNA"/>
</dbReference>
<dbReference type="EMBL" id="CP033241">
    <property type="protein sequence ID" value="AZF83668.1"/>
    <property type="molecule type" value="Genomic_DNA"/>
</dbReference>
<name>A0A0E3K8K6_SACSO</name>
<dbReference type="EMBL" id="CP033235">
    <property type="protein sequence ID" value="AZF67952.1"/>
    <property type="molecule type" value="Genomic_DNA"/>
</dbReference>
<evidence type="ECO:0000313" key="8">
    <source>
        <dbReference type="EMBL" id="AKA78875.1"/>
    </source>
</evidence>
<proteinExistence type="predicted"/>
<evidence type="ECO:0000313" key="19">
    <source>
        <dbReference type="Proteomes" id="UP000033085"/>
    </source>
</evidence>
<dbReference type="SUPFAM" id="SSF46785">
    <property type="entry name" value="Winged helix' DNA-binding domain"/>
    <property type="match status" value="1"/>
</dbReference>
<evidence type="ECO:0000313" key="21">
    <source>
        <dbReference type="Proteomes" id="UP000076770"/>
    </source>
</evidence>
<keyword evidence="2" id="KW-0238">DNA-binding</keyword>
<evidence type="ECO:0000256" key="4">
    <source>
        <dbReference type="ARBA" id="ARBA00029440"/>
    </source>
</evidence>
<dbReference type="GeneID" id="1453330"/>
<evidence type="ECO:0000313" key="10">
    <source>
        <dbReference type="EMBL" id="AZF70572.1"/>
    </source>
</evidence>
<evidence type="ECO:0000313" key="23">
    <source>
        <dbReference type="Proteomes" id="UP000269431"/>
    </source>
</evidence>
<sequence length="142" mass="16096">MGNANIDESDLKILEILKKNARTPYTLIAKELKVSEAAIRKRIEKLIRQGIIKRFTIEYELENEIRAIVMVQSTPQIPTPEISKKIAKIPGVEVVYETTGDYDILVIVRGTNITSINRTIDEIRSIQGVVGTNSTIILRTWF</sequence>
<evidence type="ECO:0000313" key="13">
    <source>
        <dbReference type="EMBL" id="AZF78424.1"/>
    </source>
</evidence>
<evidence type="ECO:0000313" key="18">
    <source>
        <dbReference type="Proteomes" id="UP000033057"/>
    </source>
</evidence>
<evidence type="ECO:0000313" key="20">
    <source>
        <dbReference type="Proteomes" id="UP000033106"/>
    </source>
</evidence>
<keyword evidence="1" id="KW-0805">Transcription regulation</keyword>
<dbReference type="EMBL" id="CP011055">
    <property type="protein sequence ID" value="AKA73485.1"/>
    <property type="molecule type" value="Genomic_DNA"/>
</dbReference>
<protein>
    <submittedName>
        <fullName evidence="7 17">AsnC family transcriptional regulator</fullName>
    </submittedName>
</protein>
<dbReference type="InterPro" id="IPR036388">
    <property type="entry name" value="WH-like_DNA-bd_sf"/>
</dbReference>
<evidence type="ECO:0000313" key="17">
    <source>
        <dbReference type="EMBL" id="SAI83697.1"/>
    </source>
</evidence>
<evidence type="ECO:0000313" key="6">
    <source>
        <dbReference type="EMBL" id="AKA73485.1"/>
    </source>
</evidence>
<dbReference type="PANTHER" id="PTHR43413">
    <property type="entry name" value="TRANSCRIPTIONAL REGULATOR, ASNC FAMILY"/>
    <property type="match status" value="1"/>
</dbReference>
<dbReference type="InterPro" id="IPR036390">
    <property type="entry name" value="WH_DNA-bd_sf"/>
</dbReference>
<evidence type="ECO:0000313" key="29">
    <source>
        <dbReference type="Proteomes" id="UP000594632"/>
    </source>
</evidence>
<dbReference type="KEGG" id="ssol:SULB_1172"/>
<evidence type="ECO:0000313" key="26">
    <source>
        <dbReference type="Proteomes" id="UP000275843"/>
    </source>
</evidence>
<evidence type="ECO:0000313" key="28">
    <source>
        <dbReference type="Proteomes" id="UP000282269"/>
    </source>
</evidence>
<dbReference type="AlphaFoldDB" id="A0A0E3K8K6"/>
<dbReference type="EMBL" id="CP033237">
    <property type="protein sequence ID" value="AZF73192.1"/>
    <property type="molecule type" value="Genomic_DNA"/>
</dbReference>
<evidence type="ECO:0000259" key="5">
    <source>
        <dbReference type="PROSITE" id="PS50956"/>
    </source>
</evidence>
<evidence type="ECO:0000313" key="25">
    <source>
        <dbReference type="Proteomes" id="UP000273443"/>
    </source>
</evidence>
<dbReference type="EMBL" id="CP033236">
    <property type="protein sequence ID" value="AZF70572.1"/>
    <property type="molecule type" value="Genomic_DNA"/>
</dbReference>
<evidence type="ECO:0000313" key="14">
    <source>
        <dbReference type="EMBL" id="AZF81030.1"/>
    </source>
</evidence>
<dbReference type="InterPro" id="IPR019888">
    <property type="entry name" value="Tscrpt_reg_AsnC-like"/>
</dbReference>
<dbReference type="InterPro" id="IPR011991">
    <property type="entry name" value="ArsR-like_HTH"/>
</dbReference>
<evidence type="ECO:0000256" key="2">
    <source>
        <dbReference type="ARBA" id="ARBA00023125"/>
    </source>
</evidence>
<dbReference type="EMBL" id="CP011057">
    <property type="protein sequence ID" value="AKA78875.1"/>
    <property type="molecule type" value="Genomic_DNA"/>
</dbReference>
<dbReference type="InterPro" id="IPR011008">
    <property type="entry name" value="Dimeric_a/b-barrel"/>
</dbReference>
<feature type="domain" description="HTH asnC-type" evidence="5">
    <location>
        <begin position="6"/>
        <end position="69"/>
    </location>
</feature>
<evidence type="ECO:0000313" key="24">
    <source>
        <dbReference type="Proteomes" id="UP000273194"/>
    </source>
</evidence>
<dbReference type="PANTHER" id="PTHR43413:SF4">
    <property type="entry name" value="HTH-TYPE TRANSCRIPTIONAL REGULATOR LYSM"/>
    <property type="match status" value="1"/>
</dbReference>
<dbReference type="Pfam" id="PF01037">
    <property type="entry name" value="AsnC_trans_reg"/>
    <property type="match status" value="1"/>
</dbReference>
<dbReference type="Proteomes" id="UP000282269">
    <property type="component" value="Chromosome"/>
</dbReference>
<dbReference type="NCBIfam" id="NF040947">
    <property type="entry name" value="trans_reg_LysM"/>
    <property type="match status" value="1"/>
</dbReference>
<evidence type="ECO:0000313" key="12">
    <source>
        <dbReference type="EMBL" id="AZF75817.1"/>
    </source>
</evidence>
<dbReference type="PATRIC" id="fig|2287.6.peg.1231"/>
<evidence type="ECO:0000313" key="16">
    <source>
        <dbReference type="EMBL" id="QPG50472.1"/>
    </source>
</evidence>
<evidence type="ECO:0000256" key="1">
    <source>
        <dbReference type="ARBA" id="ARBA00023015"/>
    </source>
</evidence>
<dbReference type="InterPro" id="IPR050684">
    <property type="entry name" value="HTH-Siroheme_Decarb"/>
</dbReference>
<dbReference type="Gene3D" id="1.10.10.10">
    <property type="entry name" value="Winged helix-like DNA-binding domain superfamily/Winged helix DNA-binding domain"/>
    <property type="match status" value="1"/>
</dbReference>
<dbReference type="EMBL" id="CP033239">
    <property type="protein sequence ID" value="AZF78424.1"/>
    <property type="molecule type" value="Genomic_DNA"/>
</dbReference>
<reference evidence="18 19" key="1">
    <citation type="journal article" date="2015" name="Genome Announc.">
        <title>Complete Genome Sequence of Sulfolobus solfataricus Strain 98/2 and Evolved Derivatives.</title>
        <authorList>
            <person name="McCarthy S."/>
            <person name="Gradnigo J."/>
            <person name="Johnson T."/>
            <person name="Payne S."/>
            <person name="Lipzen A."/>
            <person name="Martin J."/>
            <person name="Schackwitz W."/>
            <person name="Moriyama E."/>
            <person name="Blum P."/>
        </authorList>
    </citation>
    <scope>NUCLEOTIDE SEQUENCE [LARGE SCALE GENOMIC DNA]</scope>
    <source>
        <strain evidence="18">98/2 SULC</strain>
        <strain evidence="6">SARC-B</strain>
        <strain evidence="7">SARC-C</strain>
        <strain evidence="8 20">SULA</strain>
        <strain evidence="19">SULB</strain>
    </source>
</reference>
<reference evidence="7" key="5">
    <citation type="submission" date="2018-10" db="EMBL/GenBank/DDBJ databases">
        <authorList>
            <person name="McCarthy S."/>
            <person name="Gradnigo J."/>
            <person name="Johnson T."/>
            <person name="Payne S."/>
            <person name="Lipzen A."/>
            <person name="Schackwitz W."/>
            <person name="Martin J."/>
            <person name="Moriyama E."/>
            <person name="Blum P."/>
        </authorList>
    </citation>
    <scope>NUCLEOTIDE SEQUENCE</scope>
    <source>
        <strain evidence="6">SARC-B</strain>
        <strain evidence="7">SARC-C</strain>
        <strain evidence="8">SULA</strain>
    </source>
</reference>
<dbReference type="Proteomes" id="UP000033085">
    <property type="component" value="Chromosome"/>
</dbReference>
<dbReference type="PROSITE" id="PS50956">
    <property type="entry name" value="HTH_ASNC_2"/>
    <property type="match status" value="1"/>
</dbReference>
<evidence type="ECO:0000313" key="11">
    <source>
        <dbReference type="EMBL" id="AZF73192.1"/>
    </source>
</evidence>
<dbReference type="SMART" id="SM00344">
    <property type="entry name" value="HTH_ASNC"/>
    <property type="match status" value="1"/>
</dbReference>
<evidence type="ECO:0000313" key="7">
    <source>
        <dbReference type="EMBL" id="AKA76183.1"/>
    </source>
</evidence>
<dbReference type="RefSeq" id="WP_009990382.1">
    <property type="nucleotide sequence ID" value="NZ_CP011055.2"/>
</dbReference>
<reference evidence="21" key="3">
    <citation type="submission" date="2016-04" db="EMBL/GenBank/DDBJ databases">
        <authorList>
            <person name="Shah S.A."/>
            <person name="Garrett R.A."/>
        </authorList>
    </citation>
    <scope>NUCLEOTIDE SEQUENCE [LARGE SCALE GENOMIC DNA]</scope>
    <source>
        <strain evidence="21">ATCC 35091 / DSM 1616 / JCM 8930 / NBRC 15331 / P1</strain>
    </source>
</reference>
<evidence type="ECO:0000313" key="27">
    <source>
        <dbReference type="Proteomes" id="UP000278715"/>
    </source>
</evidence>
<dbReference type="KEGG" id="ssoa:SULA_1171"/>
<dbReference type="PRINTS" id="PR00033">
    <property type="entry name" value="HTHASNC"/>
</dbReference>
<reference evidence="16 29" key="6">
    <citation type="journal article" date="2020" name="Nat. Commun.">
        <title>The structures of two archaeal type IV pili illuminate evolutionary relationships.</title>
        <authorList>
            <person name="Wang F."/>
            <person name="Baquero D.P."/>
            <person name="Su Z."/>
            <person name="Beltran L.C."/>
            <person name="Prangishvili D."/>
            <person name="Krupovic M."/>
            <person name="Egelman E.H."/>
        </authorList>
    </citation>
    <scope>NUCLEOTIDE SEQUENCE [LARGE SCALE GENOMIC DNA]</scope>
    <source>
        <strain evidence="16 29">POZ149</strain>
    </source>
</reference>
<organism evidence="7 18">
    <name type="scientific">Saccharolobus solfataricus</name>
    <name type="common">Sulfolobus solfataricus</name>
    <dbReference type="NCBI Taxonomy" id="2287"/>
    <lineage>
        <taxon>Archaea</taxon>
        <taxon>Thermoproteota</taxon>
        <taxon>Thermoprotei</taxon>
        <taxon>Sulfolobales</taxon>
        <taxon>Sulfolobaceae</taxon>
        <taxon>Saccharolobus</taxon>
    </lineage>
</organism>
<dbReference type="OrthoDB" id="14434at2157"/>
<evidence type="ECO:0000256" key="3">
    <source>
        <dbReference type="ARBA" id="ARBA00023163"/>
    </source>
</evidence>
<dbReference type="KEGG" id="ssof:SULC_1170"/>
<keyword evidence="3" id="KW-0804">Transcription</keyword>
<dbReference type="Proteomes" id="UP000076770">
    <property type="component" value="Chromosome i"/>
</dbReference>
<dbReference type="Proteomes" id="UP000267993">
    <property type="component" value="Chromosome"/>
</dbReference>
<dbReference type="InterPro" id="IPR053483">
    <property type="entry name" value="HTH-Lysine_Regulator"/>
</dbReference>
<dbReference type="OMA" id="TYMWGTR"/>
<dbReference type="GeneID" id="44129119"/>
<comment type="pathway">
    <text evidence="4">Amino-acid biosynthesis.</text>
</comment>
<dbReference type="Proteomes" id="UP000594632">
    <property type="component" value="Chromosome"/>
</dbReference>
<evidence type="ECO:0000313" key="22">
    <source>
        <dbReference type="Proteomes" id="UP000267993"/>
    </source>
</evidence>
<dbReference type="Proteomes" id="UP000273443">
    <property type="component" value="Chromosome"/>
</dbReference>
<evidence type="ECO:0000313" key="9">
    <source>
        <dbReference type="EMBL" id="AZF67952.1"/>
    </source>
</evidence>
<dbReference type="Proteomes" id="UP000278715">
    <property type="component" value="Chromosome"/>
</dbReference>
<dbReference type="Proteomes" id="UP000033057">
    <property type="component" value="Chromosome"/>
</dbReference>
<dbReference type="Proteomes" id="UP000275843">
    <property type="component" value="Chromosome"/>
</dbReference>
<dbReference type="EMBL" id="CP033238">
    <property type="protein sequence ID" value="AZF75817.1"/>
    <property type="molecule type" value="Genomic_DNA"/>
</dbReference>
<dbReference type="GO" id="GO:0043565">
    <property type="term" value="F:sequence-specific DNA binding"/>
    <property type="evidence" value="ECO:0007669"/>
    <property type="project" value="InterPro"/>
</dbReference>
<dbReference type="Proteomes" id="UP000273194">
    <property type="component" value="Chromosome"/>
</dbReference>
<dbReference type="SUPFAM" id="SSF54909">
    <property type="entry name" value="Dimeric alpha+beta barrel"/>
    <property type="match status" value="1"/>
</dbReference>
<dbReference type="Gene3D" id="3.30.70.920">
    <property type="match status" value="1"/>
</dbReference>
<accession>A0A0E3K8K6</accession>
<dbReference type="EMBL" id="CP011056">
    <property type="protein sequence ID" value="AKA76183.1"/>
    <property type="molecule type" value="Genomic_DNA"/>
</dbReference>
<evidence type="ECO:0000313" key="15">
    <source>
        <dbReference type="EMBL" id="AZF83668.1"/>
    </source>
</evidence>
<gene>
    <name evidence="16" type="ORF">HFC64_12250</name>
    <name evidence="17" type="ORF">SSOP1_0143</name>
    <name evidence="8" type="ORF">SULA_1171</name>
    <name evidence="6" type="ORF">SULB_1172</name>
    <name evidence="7" type="ORF">SULC_1170</name>
    <name evidence="9" type="ORF">SULG_05780</name>
    <name evidence="10" type="ORF">SULH_05780</name>
    <name evidence="11" type="ORF">SULI_05780</name>
    <name evidence="12" type="ORF">SULM_05780</name>
    <name evidence="13" type="ORF">SULN_05780</name>
    <name evidence="14" type="ORF">SULO_05790</name>
    <name evidence="15" type="ORF">SULZ_06015</name>
</gene>
<dbReference type="EMBL" id="LT549890">
    <property type="protein sequence ID" value="SAI83697.1"/>
    <property type="molecule type" value="Genomic_DNA"/>
</dbReference>
<dbReference type="Pfam" id="PF13412">
    <property type="entry name" value="HTH_24"/>
    <property type="match status" value="1"/>
</dbReference>